<dbReference type="Pfam" id="PF03480">
    <property type="entry name" value="DctP"/>
    <property type="match status" value="1"/>
</dbReference>
<comment type="caution">
    <text evidence="2">The sequence shown here is derived from an EMBL/GenBank/DDBJ whole genome shotgun (WGS) entry which is preliminary data.</text>
</comment>
<evidence type="ECO:0000313" key="3">
    <source>
        <dbReference type="Proteomes" id="UP000239549"/>
    </source>
</evidence>
<evidence type="ECO:0000313" key="2">
    <source>
        <dbReference type="EMBL" id="GBF32478.1"/>
    </source>
</evidence>
<accession>A0A2L2X8P5</accession>
<gene>
    <name evidence="2" type="ORF">DCCM_0674</name>
</gene>
<dbReference type="InterPro" id="IPR038404">
    <property type="entry name" value="TRAP_DctP_sf"/>
</dbReference>
<sequence length="290" mass="32152">MKRVEELSNGRVKFEFYPAEQLGKAKDMLNLVRSGTADMTYVLSSLVPGELPLSAVGELPLYTDTTVAAKAFRTLEKEVLFEKEIKRLGVRPIIDSEWSQCSLFTTKPIKSVEDLKGMKIAAAGGRLDVAKSLGGVPVSMSAPDTYEALSKGIVQGAIFMFNNAESYKIQEVAKYAYEGVPMGGYMGYYFMNEKTWQKLPEDIKEIIAKAGIEASDKIAQSSDELEKEIMEKWEKSGSVTIYHIPTAEKEQWTTKINKVNEDWAKNMDAKNLAGSQTLDAFKKALEASGK</sequence>
<dbReference type="NCBIfam" id="NF037995">
    <property type="entry name" value="TRAP_S1"/>
    <property type="match status" value="1"/>
</dbReference>
<keyword evidence="1" id="KW-0732">Signal</keyword>
<name>A0A2L2X8P5_9FIRM</name>
<dbReference type="EMBL" id="BFAV01000036">
    <property type="protein sequence ID" value="GBF32478.1"/>
    <property type="molecule type" value="Genomic_DNA"/>
</dbReference>
<dbReference type="Gene3D" id="3.40.190.170">
    <property type="entry name" value="Bacterial extracellular solute-binding protein, family 7"/>
    <property type="match status" value="1"/>
</dbReference>
<dbReference type="AlphaFoldDB" id="A0A2L2X8P5"/>
<organism evidence="2 3">
    <name type="scientific">Desulfocucumis palustris</name>
    <dbReference type="NCBI Taxonomy" id="1898651"/>
    <lineage>
        <taxon>Bacteria</taxon>
        <taxon>Bacillati</taxon>
        <taxon>Bacillota</taxon>
        <taxon>Clostridia</taxon>
        <taxon>Eubacteriales</taxon>
        <taxon>Desulfocucumaceae</taxon>
        <taxon>Desulfocucumis</taxon>
    </lineage>
</organism>
<dbReference type="SUPFAM" id="SSF53850">
    <property type="entry name" value="Periplasmic binding protein-like II"/>
    <property type="match status" value="1"/>
</dbReference>
<keyword evidence="3" id="KW-1185">Reference proteome</keyword>
<reference evidence="3" key="1">
    <citation type="submission" date="2018-02" db="EMBL/GenBank/DDBJ databases">
        <title>Genome sequence of Desulfocucumis palustris strain NAW-5.</title>
        <authorList>
            <person name="Watanabe M."/>
            <person name="Kojima H."/>
            <person name="Fukui M."/>
        </authorList>
    </citation>
    <scope>NUCLEOTIDE SEQUENCE [LARGE SCALE GENOMIC DNA]</scope>
    <source>
        <strain evidence="3">NAW-5</strain>
    </source>
</reference>
<protein>
    <submittedName>
        <fullName evidence="2">TRAP-type C4-dicarboxylate transport system</fullName>
    </submittedName>
</protein>
<dbReference type="GO" id="GO:0055085">
    <property type="term" value="P:transmembrane transport"/>
    <property type="evidence" value="ECO:0007669"/>
    <property type="project" value="InterPro"/>
</dbReference>
<evidence type="ECO:0000256" key="1">
    <source>
        <dbReference type="ARBA" id="ARBA00022729"/>
    </source>
</evidence>
<dbReference type="PANTHER" id="PTHR33376">
    <property type="match status" value="1"/>
</dbReference>
<dbReference type="Proteomes" id="UP000239549">
    <property type="component" value="Unassembled WGS sequence"/>
</dbReference>
<dbReference type="PANTHER" id="PTHR33376:SF15">
    <property type="entry name" value="BLL6794 PROTEIN"/>
    <property type="match status" value="1"/>
</dbReference>
<dbReference type="InterPro" id="IPR018389">
    <property type="entry name" value="DctP_fam"/>
</dbReference>
<proteinExistence type="predicted"/>